<dbReference type="InterPro" id="IPR020546">
    <property type="entry name" value="ATP_synth_F1_dsu/esu_N"/>
</dbReference>
<comment type="similarity">
    <text evidence="2">Belongs to the ATPase epsilon chain family.</text>
</comment>
<keyword evidence="5" id="KW-0472">Membrane</keyword>
<proteinExistence type="inferred from homology"/>
<gene>
    <name evidence="8" type="ORF">GMA10_02400</name>
</gene>
<dbReference type="Gene3D" id="2.60.15.10">
    <property type="entry name" value="F0F1 ATP synthase delta/epsilon subunit, N-terminal"/>
    <property type="match status" value="1"/>
</dbReference>
<sequence>MASVLKVEVVSREAVVWKGEAKYVRARTAAGDIGVMAGHAPTLALLAEDGELVIDPVDGERKTARLQEGFLTVSNDSVVIAATSSSDL</sequence>
<evidence type="ECO:0000313" key="9">
    <source>
        <dbReference type="Proteomes" id="UP000462152"/>
    </source>
</evidence>
<dbReference type="OrthoDB" id="9791445at2"/>
<organism evidence="8 9">
    <name type="scientific">Rothia koreensis</name>
    <dbReference type="NCBI Taxonomy" id="592378"/>
    <lineage>
        <taxon>Bacteria</taxon>
        <taxon>Bacillati</taxon>
        <taxon>Actinomycetota</taxon>
        <taxon>Actinomycetes</taxon>
        <taxon>Micrococcales</taxon>
        <taxon>Micrococcaceae</taxon>
        <taxon>Rothia</taxon>
    </lineage>
</organism>
<dbReference type="NCBIfam" id="NF009977">
    <property type="entry name" value="PRK13442.1"/>
    <property type="match status" value="1"/>
</dbReference>
<evidence type="ECO:0000256" key="5">
    <source>
        <dbReference type="ARBA" id="ARBA00023136"/>
    </source>
</evidence>
<dbReference type="GO" id="GO:0005886">
    <property type="term" value="C:plasma membrane"/>
    <property type="evidence" value="ECO:0007669"/>
    <property type="project" value="UniProtKB-SubCell"/>
</dbReference>
<dbReference type="InterPro" id="IPR036771">
    <property type="entry name" value="ATPsynth_dsu/esu_N"/>
</dbReference>
<keyword evidence="3" id="KW-0813">Transport</keyword>
<protein>
    <submittedName>
        <fullName evidence="8">F0F1 ATP synthase subunit epsilon</fullName>
    </submittedName>
</protein>
<dbReference type="CDD" id="cd12152">
    <property type="entry name" value="F1-ATPase_delta"/>
    <property type="match status" value="1"/>
</dbReference>
<feature type="domain" description="ATP synthase F1 complex delta/epsilon subunit N-terminal" evidence="7">
    <location>
        <begin position="5"/>
        <end position="83"/>
    </location>
</feature>
<evidence type="ECO:0000256" key="3">
    <source>
        <dbReference type="ARBA" id="ARBA00022448"/>
    </source>
</evidence>
<keyword evidence="6" id="KW-0066">ATP synthesis</keyword>
<evidence type="ECO:0000256" key="1">
    <source>
        <dbReference type="ARBA" id="ARBA00004202"/>
    </source>
</evidence>
<dbReference type="EMBL" id="WOGT01000001">
    <property type="protein sequence ID" value="MUN54084.1"/>
    <property type="molecule type" value="Genomic_DNA"/>
</dbReference>
<evidence type="ECO:0000256" key="6">
    <source>
        <dbReference type="ARBA" id="ARBA00023196"/>
    </source>
</evidence>
<dbReference type="Pfam" id="PF02823">
    <property type="entry name" value="ATP-synt_DE_N"/>
    <property type="match status" value="1"/>
</dbReference>
<dbReference type="Proteomes" id="UP000462152">
    <property type="component" value="Unassembled WGS sequence"/>
</dbReference>
<dbReference type="AlphaFoldDB" id="A0A7K1LFW1"/>
<dbReference type="SUPFAM" id="SSF51344">
    <property type="entry name" value="Epsilon subunit of F1F0-ATP synthase N-terminal domain"/>
    <property type="match status" value="1"/>
</dbReference>
<dbReference type="RefSeq" id="WP_129314169.1">
    <property type="nucleotide sequence ID" value="NZ_CP197643.1"/>
</dbReference>
<evidence type="ECO:0000256" key="4">
    <source>
        <dbReference type="ARBA" id="ARBA00023065"/>
    </source>
</evidence>
<dbReference type="InterPro" id="IPR001469">
    <property type="entry name" value="ATP_synth_F1_dsu/esu"/>
</dbReference>
<dbReference type="GO" id="GO:0046933">
    <property type="term" value="F:proton-transporting ATP synthase activity, rotational mechanism"/>
    <property type="evidence" value="ECO:0007669"/>
    <property type="project" value="InterPro"/>
</dbReference>
<accession>A0A7K1LFW1</accession>
<dbReference type="GO" id="GO:0045259">
    <property type="term" value="C:proton-transporting ATP synthase complex"/>
    <property type="evidence" value="ECO:0007669"/>
    <property type="project" value="UniProtKB-KW"/>
</dbReference>
<comment type="caution">
    <text evidence="8">The sequence shown here is derived from an EMBL/GenBank/DDBJ whole genome shotgun (WGS) entry which is preliminary data.</text>
</comment>
<comment type="subcellular location">
    <subcellularLocation>
        <location evidence="1">Cell membrane</location>
        <topology evidence="1">Peripheral membrane protein</topology>
    </subcellularLocation>
</comment>
<reference evidence="8 9" key="1">
    <citation type="submission" date="2019-12" db="EMBL/GenBank/DDBJ databases">
        <authorList>
            <person name="Li J."/>
            <person name="Shi Y."/>
            <person name="Xu G."/>
            <person name="Xiao D."/>
            <person name="Ran X."/>
        </authorList>
    </citation>
    <scope>NUCLEOTIDE SEQUENCE [LARGE SCALE GENOMIC DNA]</scope>
    <source>
        <strain evidence="8 9">JCM 15915</strain>
    </source>
</reference>
<evidence type="ECO:0000259" key="7">
    <source>
        <dbReference type="Pfam" id="PF02823"/>
    </source>
</evidence>
<evidence type="ECO:0000256" key="2">
    <source>
        <dbReference type="ARBA" id="ARBA00005712"/>
    </source>
</evidence>
<keyword evidence="9" id="KW-1185">Reference proteome</keyword>
<name>A0A7K1LFW1_9MICC</name>
<keyword evidence="4" id="KW-0406">Ion transport</keyword>
<keyword evidence="6" id="KW-0139">CF(1)</keyword>
<evidence type="ECO:0000313" key="8">
    <source>
        <dbReference type="EMBL" id="MUN54084.1"/>
    </source>
</evidence>